<keyword evidence="2" id="KW-1185">Reference proteome</keyword>
<protein>
    <submittedName>
        <fullName evidence="1">Uncharacterized protein</fullName>
    </submittedName>
</protein>
<reference evidence="1" key="1">
    <citation type="submission" date="2022-06" db="EMBL/GenBank/DDBJ databases">
        <title>Phylogenomic reconstructions and comparative analyses of Kickxellomycotina fungi.</title>
        <authorList>
            <person name="Reynolds N.K."/>
            <person name="Stajich J.E."/>
            <person name="Barry K."/>
            <person name="Grigoriev I.V."/>
            <person name="Crous P."/>
            <person name="Smith M.E."/>
        </authorList>
    </citation>
    <scope>NUCLEOTIDE SEQUENCE</scope>
    <source>
        <strain evidence="1">RSA 2271</strain>
    </source>
</reference>
<evidence type="ECO:0000313" key="1">
    <source>
        <dbReference type="EMBL" id="KAJ1676392.1"/>
    </source>
</evidence>
<dbReference type="Proteomes" id="UP001145114">
    <property type="component" value="Unassembled WGS sequence"/>
</dbReference>
<comment type="caution">
    <text evidence="1">The sequence shown here is derived from an EMBL/GenBank/DDBJ whole genome shotgun (WGS) entry which is preliminary data.</text>
</comment>
<sequence>MGDRPHDRDGDAVSDAHWMVQKLMKEPTLIDEAYSQLCKQLTNNPTQESVKRGWGLFSVLAASIRPTKSLYPSLLNFVESHASAEKAPVIIVNAASYTRAKLTRVFQIGPRRSVPSLQEINLVLVSMSLRVTLLSPSVPIALTNWFANASSICTVITSAALRSAPQYLESVLSRSC</sequence>
<accession>A0ACC1HM89</accession>
<gene>
    <name evidence="1" type="ORF">EV182_008280</name>
</gene>
<proteinExistence type="predicted"/>
<evidence type="ECO:0000313" key="2">
    <source>
        <dbReference type="Proteomes" id="UP001145114"/>
    </source>
</evidence>
<organism evidence="1 2">
    <name type="scientific">Spiromyces aspiralis</name>
    <dbReference type="NCBI Taxonomy" id="68401"/>
    <lineage>
        <taxon>Eukaryota</taxon>
        <taxon>Fungi</taxon>
        <taxon>Fungi incertae sedis</taxon>
        <taxon>Zoopagomycota</taxon>
        <taxon>Kickxellomycotina</taxon>
        <taxon>Kickxellomycetes</taxon>
        <taxon>Kickxellales</taxon>
        <taxon>Kickxellaceae</taxon>
        <taxon>Spiromyces</taxon>
    </lineage>
</organism>
<name>A0ACC1HM89_9FUNG</name>
<dbReference type="EMBL" id="JAMZIH010004183">
    <property type="protein sequence ID" value="KAJ1676392.1"/>
    <property type="molecule type" value="Genomic_DNA"/>
</dbReference>